<organism evidence="2 3">
    <name type="scientific">Flavobacterium difficile</name>
    <dbReference type="NCBI Taxonomy" id="2709659"/>
    <lineage>
        <taxon>Bacteria</taxon>
        <taxon>Pseudomonadati</taxon>
        <taxon>Bacteroidota</taxon>
        <taxon>Flavobacteriia</taxon>
        <taxon>Flavobacteriales</taxon>
        <taxon>Flavobacteriaceae</taxon>
        <taxon>Flavobacterium</taxon>
    </lineage>
</organism>
<gene>
    <name evidence="2" type="ORF">G4D72_10150</name>
</gene>
<dbReference type="RefSeq" id="WP_166077585.1">
    <property type="nucleotide sequence ID" value="NZ_JAAJBT010000006.1"/>
</dbReference>
<keyword evidence="3" id="KW-1185">Reference proteome</keyword>
<reference evidence="2 3" key="1">
    <citation type="submission" date="2020-02" db="EMBL/GenBank/DDBJ databases">
        <authorList>
            <person name="Chen W.-M."/>
        </authorList>
    </citation>
    <scope>NUCLEOTIDE SEQUENCE [LARGE SCALE GENOMIC DNA]</scope>
    <source>
        <strain evidence="2 3">KDG-16</strain>
    </source>
</reference>
<comment type="caution">
    <text evidence="2">The sequence shown here is derived from an EMBL/GenBank/DDBJ whole genome shotgun (WGS) entry which is preliminary data.</text>
</comment>
<accession>A0ABX0I6C1</accession>
<name>A0ABX0I6C1_9FLAO</name>
<dbReference type="Proteomes" id="UP000800984">
    <property type="component" value="Unassembled WGS sequence"/>
</dbReference>
<evidence type="ECO:0000313" key="3">
    <source>
        <dbReference type="Proteomes" id="UP000800984"/>
    </source>
</evidence>
<feature type="chain" id="PRO_5045342210" description="DUF3887 domain-containing protein" evidence="1">
    <location>
        <begin position="18"/>
        <end position="200"/>
    </location>
</feature>
<feature type="signal peptide" evidence="1">
    <location>
        <begin position="1"/>
        <end position="17"/>
    </location>
</feature>
<protein>
    <recommendedName>
        <fullName evidence="4">DUF3887 domain-containing protein</fullName>
    </recommendedName>
</protein>
<keyword evidence="1" id="KW-0732">Signal</keyword>
<evidence type="ECO:0008006" key="4">
    <source>
        <dbReference type="Google" id="ProtNLM"/>
    </source>
</evidence>
<evidence type="ECO:0000256" key="1">
    <source>
        <dbReference type="SAM" id="SignalP"/>
    </source>
</evidence>
<evidence type="ECO:0000313" key="2">
    <source>
        <dbReference type="EMBL" id="NHM02464.1"/>
    </source>
</evidence>
<proteinExistence type="predicted"/>
<sequence length="200" mass="22720">MKHLLYLFFLIPFFAIGQSVGKTTSEKEEVSVEKTTMQKKEQAKNTLASSISANFTSKVITAYAQQSEQLIADFYAFLSLYNEAETIDLQKELDASIKQMFLSDKVIIEDVIKGSNTKISLLQLLQYCKENSCVITVKNIKNSAVSHSNFDVKYELLVTNQSVTKTYNLSQKVYLFPTVKQFGETQKQVWDLKLGEINVQ</sequence>
<dbReference type="EMBL" id="JAAJBT010000006">
    <property type="protein sequence ID" value="NHM02464.1"/>
    <property type="molecule type" value="Genomic_DNA"/>
</dbReference>